<evidence type="ECO:0000256" key="2">
    <source>
        <dbReference type="ARBA" id="ARBA00001933"/>
    </source>
</evidence>
<comment type="pathway">
    <text evidence="5">Amino-acid biosynthesis; D-alanine biosynthesis; D-alanine from L-alanine: step 1/1.</text>
</comment>
<evidence type="ECO:0000256" key="6">
    <source>
        <dbReference type="PIRSR" id="PIRSR600821-50"/>
    </source>
</evidence>
<dbReference type="UniPathway" id="UPA00042">
    <property type="reaction ID" value="UER00497"/>
</dbReference>
<dbReference type="InterPro" id="IPR001608">
    <property type="entry name" value="Ala_racemase_N"/>
</dbReference>
<comment type="cofactor">
    <cofactor evidence="2 5 6">
        <name>pyridoxal 5'-phosphate</name>
        <dbReference type="ChEBI" id="CHEBI:597326"/>
    </cofactor>
</comment>
<evidence type="ECO:0000313" key="10">
    <source>
        <dbReference type="Proteomes" id="UP000503840"/>
    </source>
</evidence>
<protein>
    <recommendedName>
        <fullName evidence="5">Alanine racemase</fullName>
        <ecNumber evidence="5">5.1.1.1</ecNumber>
    </recommendedName>
</protein>
<keyword evidence="10" id="KW-1185">Reference proteome</keyword>
<proteinExistence type="inferred from homology"/>
<dbReference type="SMART" id="SM01005">
    <property type="entry name" value="Ala_racemase_C"/>
    <property type="match status" value="1"/>
</dbReference>
<dbReference type="GO" id="GO:0030632">
    <property type="term" value="P:D-alanine biosynthetic process"/>
    <property type="evidence" value="ECO:0007669"/>
    <property type="project" value="UniProtKB-UniRule"/>
</dbReference>
<comment type="caution">
    <text evidence="9">The sequence shown here is derived from an EMBL/GenBank/DDBJ whole genome shotgun (WGS) entry which is preliminary data.</text>
</comment>
<dbReference type="RefSeq" id="WP_174406077.1">
    <property type="nucleotide sequence ID" value="NZ_BLVO01000013.1"/>
</dbReference>
<evidence type="ECO:0000256" key="3">
    <source>
        <dbReference type="ARBA" id="ARBA00022898"/>
    </source>
</evidence>
<dbReference type="Proteomes" id="UP000503840">
    <property type="component" value="Unassembled WGS sequence"/>
</dbReference>
<dbReference type="CDD" id="cd00430">
    <property type="entry name" value="PLPDE_III_AR"/>
    <property type="match status" value="1"/>
</dbReference>
<dbReference type="InterPro" id="IPR011079">
    <property type="entry name" value="Ala_racemase_C"/>
</dbReference>
<dbReference type="GO" id="GO:0008784">
    <property type="term" value="F:alanine racemase activity"/>
    <property type="evidence" value="ECO:0007669"/>
    <property type="project" value="UniProtKB-UniRule"/>
</dbReference>
<evidence type="ECO:0000256" key="4">
    <source>
        <dbReference type="ARBA" id="ARBA00023235"/>
    </source>
</evidence>
<reference evidence="9 10" key="1">
    <citation type="submission" date="2020-05" db="EMBL/GenBank/DDBJ databases">
        <title>Draft genome sequence of Desulfovibrio sp. strain HN2T.</title>
        <authorList>
            <person name="Ueno A."/>
            <person name="Tamazawa S."/>
            <person name="Tamamura S."/>
            <person name="Murakami T."/>
            <person name="Kiyama T."/>
            <person name="Inomata H."/>
            <person name="Amano Y."/>
            <person name="Miyakawa K."/>
            <person name="Tamaki H."/>
            <person name="Naganuma T."/>
            <person name="Kaneko K."/>
        </authorList>
    </citation>
    <scope>NUCLEOTIDE SEQUENCE [LARGE SCALE GENOMIC DNA]</scope>
    <source>
        <strain evidence="9 10">HN2</strain>
    </source>
</reference>
<feature type="binding site" evidence="5 7">
    <location>
        <position position="134"/>
    </location>
    <ligand>
        <name>substrate</name>
    </ligand>
</feature>
<feature type="modified residue" description="N6-(pyridoxal phosphate)lysine" evidence="5 6">
    <location>
        <position position="36"/>
    </location>
</feature>
<dbReference type="InterPro" id="IPR029066">
    <property type="entry name" value="PLP-binding_barrel"/>
</dbReference>
<comment type="function">
    <text evidence="5">Catalyzes the interconversion of L-alanine and D-alanine. May also act on other amino acids.</text>
</comment>
<dbReference type="HAMAP" id="MF_01201">
    <property type="entry name" value="Ala_racemase"/>
    <property type="match status" value="1"/>
</dbReference>
<gene>
    <name evidence="9" type="primary">alr</name>
    <name evidence="9" type="ORF">DSM101010T_28520</name>
</gene>
<dbReference type="SUPFAM" id="SSF50621">
    <property type="entry name" value="Alanine racemase C-terminal domain-like"/>
    <property type="match status" value="1"/>
</dbReference>
<dbReference type="GO" id="GO:0005829">
    <property type="term" value="C:cytosol"/>
    <property type="evidence" value="ECO:0007669"/>
    <property type="project" value="TreeGrafter"/>
</dbReference>
<feature type="domain" description="Alanine racemase C-terminal" evidence="8">
    <location>
        <begin position="245"/>
        <end position="372"/>
    </location>
</feature>
<dbReference type="Gene3D" id="2.40.37.10">
    <property type="entry name" value="Lyase, Ornithine Decarboxylase, Chain A, domain 1"/>
    <property type="match status" value="1"/>
</dbReference>
<evidence type="ECO:0000256" key="7">
    <source>
        <dbReference type="PIRSR" id="PIRSR600821-52"/>
    </source>
</evidence>
<feature type="active site" description="Proton acceptor; specific for D-alanine" evidence="5">
    <location>
        <position position="36"/>
    </location>
</feature>
<evidence type="ECO:0000259" key="8">
    <source>
        <dbReference type="SMART" id="SM01005"/>
    </source>
</evidence>
<dbReference type="Pfam" id="PF00842">
    <property type="entry name" value="Ala_racemase_C"/>
    <property type="match status" value="1"/>
</dbReference>
<evidence type="ECO:0000256" key="1">
    <source>
        <dbReference type="ARBA" id="ARBA00000316"/>
    </source>
</evidence>
<dbReference type="SUPFAM" id="SSF51419">
    <property type="entry name" value="PLP-binding barrel"/>
    <property type="match status" value="1"/>
</dbReference>
<dbReference type="Pfam" id="PF01168">
    <property type="entry name" value="Ala_racemase_N"/>
    <property type="match status" value="1"/>
</dbReference>
<dbReference type="AlphaFoldDB" id="A0A7J0BLA4"/>
<keyword evidence="4 5" id="KW-0413">Isomerase</keyword>
<comment type="catalytic activity">
    <reaction evidence="1 5">
        <text>L-alanine = D-alanine</text>
        <dbReference type="Rhea" id="RHEA:20249"/>
        <dbReference type="ChEBI" id="CHEBI:57416"/>
        <dbReference type="ChEBI" id="CHEBI:57972"/>
        <dbReference type="EC" id="5.1.1.1"/>
    </reaction>
</comment>
<dbReference type="GO" id="GO:0030170">
    <property type="term" value="F:pyridoxal phosphate binding"/>
    <property type="evidence" value="ECO:0007669"/>
    <property type="project" value="UniProtKB-UniRule"/>
</dbReference>
<name>A0A7J0BLA4_9BACT</name>
<dbReference type="Gene3D" id="3.20.20.10">
    <property type="entry name" value="Alanine racemase"/>
    <property type="match status" value="1"/>
</dbReference>
<dbReference type="PRINTS" id="PR00992">
    <property type="entry name" value="ALARACEMASE"/>
</dbReference>
<dbReference type="EC" id="5.1.1.1" evidence="5"/>
<accession>A0A7J0BLA4</accession>
<organism evidence="9 10">
    <name type="scientific">Desulfovibrio subterraneus</name>
    <dbReference type="NCBI Taxonomy" id="2718620"/>
    <lineage>
        <taxon>Bacteria</taxon>
        <taxon>Pseudomonadati</taxon>
        <taxon>Thermodesulfobacteriota</taxon>
        <taxon>Desulfovibrionia</taxon>
        <taxon>Desulfovibrionales</taxon>
        <taxon>Desulfovibrionaceae</taxon>
        <taxon>Desulfovibrio</taxon>
    </lineage>
</organism>
<dbReference type="NCBIfam" id="TIGR00492">
    <property type="entry name" value="alr"/>
    <property type="match status" value="1"/>
</dbReference>
<comment type="similarity">
    <text evidence="5">Belongs to the alanine racemase family.</text>
</comment>
<dbReference type="PANTHER" id="PTHR30511">
    <property type="entry name" value="ALANINE RACEMASE"/>
    <property type="match status" value="1"/>
</dbReference>
<dbReference type="PANTHER" id="PTHR30511:SF0">
    <property type="entry name" value="ALANINE RACEMASE, CATABOLIC-RELATED"/>
    <property type="match status" value="1"/>
</dbReference>
<sequence length="372" mass="39424">MSISYNNITVRIHLDRIRANYELLSRKASAPIGVIKSDAYGHGLVPVAKTLAAAGACTLAVGTVGEALKLRKGGFDGRIIALLGALSSEEACSCRIGHIVPFVFSLQHLRMLSDAGSADAPLPVALKFDTGMARLGFCEEDIPGLLQALPGLPGIRVAIVASHFAVSDEPEKEDFTREQHETFLRITGALRSAGLTFEATIANSAAMLAYPETHHELQRPGIAIYGANPLHGTPNEHMGSGLSPAMDVGTPILQVHALPKGRSISYGRTFVAPRDMRVAITSVGYADAFSRGLSNRGVMMVNGQRAPIVGRVCMQMTAVDVTDIPHVSSGDTAWILGGPGECPVTPEELAAAWGTITYEAFCLLGLNPKTFE</sequence>
<evidence type="ECO:0000313" key="9">
    <source>
        <dbReference type="EMBL" id="GFM34487.1"/>
    </source>
</evidence>
<dbReference type="EMBL" id="BLVO01000013">
    <property type="protein sequence ID" value="GFM34487.1"/>
    <property type="molecule type" value="Genomic_DNA"/>
</dbReference>
<dbReference type="InterPro" id="IPR020622">
    <property type="entry name" value="Ala_racemase_pyridoxalP-BS"/>
</dbReference>
<dbReference type="PROSITE" id="PS00395">
    <property type="entry name" value="ALANINE_RACEMASE"/>
    <property type="match status" value="1"/>
</dbReference>
<evidence type="ECO:0000256" key="5">
    <source>
        <dbReference type="HAMAP-Rule" id="MF_01201"/>
    </source>
</evidence>
<dbReference type="InterPro" id="IPR000821">
    <property type="entry name" value="Ala_racemase"/>
</dbReference>
<feature type="active site" description="Proton acceptor; specific for L-alanine" evidence="5">
    <location>
        <position position="266"/>
    </location>
</feature>
<dbReference type="FunFam" id="3.20.20.10:FF:000002">
    <property type="entry name" value="Alanine racemase"/>
    <property type="match status" value="1"/>
</dbReference>
<feature type="binding site" evidence="5 7">
    <location>
        <position position="314"/>
    </location>
    <ligand>
        <name>substrate</name>
    </ligand>
</feature>
<dbReference type="InterPro" id="IPR009006">
    <property type="entry name" value="Ala_racemase/Decarboxylase_C"/>
</dbReference>
<keyword evidence="3 5" id="KW-0663">Pyridoxal phosphate</keyword>